<keyword evidence="1" id="KW-1133">Transmembrane helix</keyword>
<protein>
    <submittedName>
        <fullName evidence="2">Uncharacterized protein</fullName>
    </submittedName>
</protein>
<dbReference type="Proteomes" id="UP000182160">
    <property type="component" value="Unassembled WGS sequence"/>
</dbReference>
<proteinExistence type="predicted"/>
<feature type="transmembrane region" description="Helical" evidence="1">
    <location>
        <begin position="66"/>
        <end position="86"/>
    </location>
</feature>
<dbReference type="AlphaFoldDB" id="A0A1H8JFM0"/>
<evidence type="ECO:0000256" key="1">
    <source>
        <dbReference type="SAM" id="Phobius"/>
    </source>
</evidence>
<feature type="transmembrane region" description="Helical" evidence="1">
    <location>
        <begin position="38"/>
        <end position="60"/>
    </location>
</feature>
<accession>A0A1H8JFM0</accession>
<dbReference type="EMBL" id="FOBO01000031">
    <property type="protein sequence ID" value="SEN79643.1"/>
    <property type="molecule type" value="Genomic_DNA"/>
</dbReference>
<keyword evidence="1" id="KW-0472">Membrane</keyword>
<name>A0A1H8JFM0_9RHOB</name>
<reference evidence="2 3" key="1">
    <citation type="submission" date="2016-10" db="EMBL/GenBank/DDBJ databases">
        <authorList>
            <person name="de Groot N.N."/>
        </authorList>
    </citation>
    <scope>NUCLEOTIDE SEQUENCE [LARGE SCALE GENOMIC DNA]</scope>
    <source>
        <strain evidence="2 3">DSM 11457</strain>
    </source>
</reference>
<evidence type="ECO:0000313" key="2">
    <source>
        <dbReference type="EMBL" id="SEN79643.1"/>
    </source>
</evidence>
<sequence>MKSLLFQGGGFEVTSNLLRTPKRAYELRNIEIVTVKQPLLLICGGLGVGLIGFTLSFFRYLYMYEVLTLITVSAVTIATSALVGTLRVHSLAMRGDEGTLYGRIGTLRAVKEAVERALDGR</sequence>
<organism evidence="2 3">
    <name type="scientific">Roseovarius tolerans</name>
    <dbReference type="NCBI Taxonomy" id="74031"/>
    <lineage>
        <taxon>Bacteria</taxon>
        <taxon>Pseudomonadati</taxon>
        <taxon>Pseudomonadota</taxon>
        <taxon>Alphaproteobacteria</taxon>
        <taxon>Rhodobacterales</taxon>
        <taxon>Roseobacteraceae</taxon>
        <taxon>Roseovarius</taxon>
    </lineage>
</organism>
<keyword evidence="1" id="KW-0812">Transmembrane</keyword>
<dbReference type="RefSeq" id="WP_074788296.1">
    <property type="nucleotide sequence ID" value="NZ_FOBO01000031.1"/>
</dbReference>
<evidence type="ECO:0000313" key="3">
    <source>
        <dbReference type="Proteomes" id="UP000182160"/>
    </source>
</evidence>
<gene>
    <name evidence="2" type="ORF">SAMN04488077_1314</name>
</gene>